<evidence type="ECO:0000313" key="2">
    <source>
        <dbReference type="EMBL" id="SFU77224.1"/>
    </source>
</evidence>
<feature type="domain" description="Helix-turn-helix" evidence="1">
    <location>
        <begin position="17"/>
        <end position="64"/>
    </location>
</feature>
<dbReference type="InterPro" id="IPR041657">
    <property type="entry name" value="HTH_17"/>
</dbReference>
<protein>
    <submittedName>
        <fullName evidence="2">Helix-turn-helix domain-containing protein</fullName>
    </submittedName>
</protein>
<dbReference type="Pfam" id="PF12728">
    <property type="entry name" value="HTH_17"/>
    <property type="match status" value="1"/>
</dbReference>
<dbReference type="InterPro" id="IPR009061">
    <property type="entry name" value="DNA-bd_dom_put_sf"/>
</dbReference>
<dbReference type="Proteomes" id="UP000182649">
    <property type="component" value="Unassembled WGS sequence"/>
</dbReference>
<dbReference type="EMBL" id="FPBZ01000029">
    <property type="protein sequence ID" value="SFU77224.1"/>
    <property type="molecule type" value="Genomic_DNA"/>
</dbReference>
<dbReference type="RefSeq" id="WP_074976015.1">
    <property type="nucleotide sequence ID" value="NZ_FPBZ01000029.1"/>
</dbReference>
<dbReference type="AlphaFoldDB" id="A0A1I7IWC5"/>
<proteinExistence type="predicted"/>
<reference evidence="2 3" key="1">
    <citation type="submission" date="2016-10" db="EMBL/GenBank/DDBJ databases">
        <authorList>
            <person name="de Groot N.N."/>
        </authorList>
    </citation>
    <scope>NUCLEOTIDE SEQUENCE [LARGE SCALE GENOMIC DNA]</scope>
    <source>
        <strain evidence="2 3">Nl14</strain>
    </source>
</reference>
<evidence type="ECO:0000313" key="3">
    <source>
        <dbReference type="Proteomes" id="UP000182649"/>
    </source>
</evidence>
<evidence type="ECO:0000259" key="1">
    <source>
        <dbReference type="Pfam" id="PF12728"/>
    </source>
</evidence>
<accession>A0A1I7IWC5</accession>
<dbReference type="OrthoDB" id="5609458at2"/>
<name>A0A1I7IWC5_9PROT</name>
<gene>
    <name evidence="2" type="ORF">SAMN05216417_1299</name>
</gene>
<sequence>MTTPTPANTTATRLNRREAAEYIGTSFATLTCWASRRKGPIYYKTGKLVWYLKSDLDAFLESRRMAFEQVPQ</sequence>
<dbReference type="SUPFAM" id="SSF46955">
    <property type="entry name" value="Putative DNA-binding domain"/>
    <property type="match status" value="1"/>
</dbReference>
<organism evidence="2 3">
    <name type="scientific">Nitrosospira multiformis</name>
    <dbReference type="NCBI Taxonomy" id="1231"/>
    <lineage>
        <taxon>Bacteria</taxon>
        <taxon>Pseudomonadati</taxon>
        <taxon>Pseudomonadota</taxon>
        <taxon>Betaproteobacteria</taxon>
        <taxon>Nitrosomonadales</taxon>
        <taxon>Nitrosomonadaceae</taxon>
        <taxon>Nitrosospira</taxon>
    </lineage>
</organism>